<dbReference type="InterPro" id="IPR015947">
    <property type="entry name" value="PUA-like_sf"/>
</dbReference>
<evidence type="ECO:0000259" key="1">
    <source>
        <dbReference type="SMART" id="SM01022"/>
    </source>
</evidence>
<dbReference type="Gene3D" id="3.10.400.10">
    <property type="entry name" value="Sulfate adenylyltransferase"/>
    <property type="match status" value="1"/>
</dbReference>
<accession>A0ABX0SLX2</accession>
<dbReference type="SMART" id="SM01022">
    <property type="entry name" value="ASCH"/>
    <property type="match status" value="1"/>
</dbReference>
<name>A0ABX0SLX2_9ACTN</name>
<reference evidence="2 3" key="1">
    <citation type="submission" date="2020-02" db="EMBL/GenBank/DDBJ databases">
        <title>Sequencing the genomes of 1000 actinobacteria strains.</title>
        <authorList>
            <person name="Klenk H.-P."/>
        </authorList>
    </citation>
    <scope>NUCLEOTIDE SEQUENCE [LARGE SCALE GENOMIC DNA]</scope>
    <source>
        <strain evidence="2 3">DSM 19609</strain>
    </source>
</reference>
<dbReference type="SUPFAM" id="SSF88697">
    <property type="entry name" value="PUA domain-like"/>
    <property type="match status" value="1"/>
</dbReference>
<proteinExistence type="predicted"/>
<dbReference type="PIRSF" id="PIRSF021320">
    <property type="entry name" value="DUF984"/>
    <property type="match status" value="1"/>
</dbReference>
<dbReference type="Pfam" id="PF04266">
    <property type="entry name" value="ASCH"/>
    <property type="match status" value="1"/>
</dbReference>
<gene>
    <name evidence="2" type="ORF">FB473_002372</name>
</gene>
<evidence type="ECO:0000313" key="2">
    <source>
        <dbReference type="EMBL" id="NIH57727.1"/>
    </source>
</evidence>
<dbReference type="RefSeq" id="WP_341770111.1">
    <property type="nucleotide sequence ID" value="NZ_BAAAOO010000007.1"/>
</dbReference>
<evidence type="ECO:0000313" key="3">
    <source>
        <dbReference type="Proteomes" id="UP000749311"/>
    </source>
</evidence>
<dbReference type="Proteomes" id="UP000749311">
    <property type="component" value="Unassembled WGS sequence"/>
</dbReference>
<dbReference type="InterPro" id="IPR007374">
    <property type="entry name" value="ASCH_domain"/>
</dbReference>
<dbReference type="EMBL" id="JAAMOZ010000001">
    <property type="protein sequence ID" value="NIH57727.1"/>
    <property type="molecule type" value="Genomic_DNA"/>
</dbReference>
<comment type="caution">
    <text evidence="2">The sequence shown here is derived from an EMBL/GenBank/DDBJ whole genome shotgun (WGS) entry which is preliminary data.</text>
</comment>
<dbReference type="InterPro" id="IPR009326">
    <property type="entry name" value="DUF984"/>
</dbReference>
<protein>
    <submittedName>
        <fullName evidence="2">Uncharacterized protein YhfF</fullName>
    </submittedName>
</protein>
<sequence length="138" mass="14980">MSIDDLPPAEFAYPGPLRDKLVAAILAGDKTATTSLKVQYDTVGDPLPAAGERTALVDSAGNRVAVVETIDVRVVRLGDVDLAFARAEGEGFASVAEWRAAHERFWTTSEAREEIPDDFVVDDDALVVQEFFRVDRSA</sequence>
<dbReference type="PANTHER" id="PTHR39203:SF1">
    <property type="entry name" value="CYTOPLASMIC PROTEIN"/>
    <property type="match status" value="1"/>
</dbReference>
<keyword evidence="3" id="KW-1185">Reference proteome</keyword>
<dbReference type="PANTHER" id="PTHR39203">
    <property type="entry name" value="CYTOPLASMIC PROTEIN-RELATED"/>
    <property type="match status" value="1"/>
</dbReference>
<organism evidence="2 3">
    <name type="scientific">Brooklawnia cerclae</name>
    <dbReference type="NCBI Taxonomy" id="349934"/>
    <lineage>
        <taxon>Bacteria</taxon>
        <taxon>Bacillati</taxon>
        <taxon>Actinomycetota</taxon>
        <taxon>Actinomycetes</taxon>
        <taxon>Propionibacteriales</taxon>
        <taxon>Propionibacteriaceae</taxon>
        <taxon>Brooklawnia</taxon>
    </lineage>
</organism>
<feature type="domain" description="ASCH" evidence="1">
    <location>
        <begin position="11"/>
        <end position="136"/>
    </location>
</feature>